<feature type="non-terminal residue" evidence="1">
    <location>
        <position position="250"/>
    </location>
</feature>
<name>A0ACC5XB30_PANGG</name>
<comment type="caution">
    <text evidence="1">The sequence shown here is derived from an EMBL/GenBank/DDBJ whole genome shotgun (WGS) entry which is preliminary data.</text>
</comment>
<evidence type="ECO:0000313" key="1">
    <source>
        <dbReference type="EMBL" id="MCI4388467.1"/>
    </source>
</evidence>
<dbReference type="Proteomes" id="UP000829447">
    <property type="component" value="Linkage Group LG17"/>
</dbReference>
<protein>
    <submittedName>
        <fullName evidence="1">Uncharacterized protein</fullName>
    </submittedName>
</protein>
<keyword evidence="2" id="KW-1185">Reference proteome</keyword>
<reference evidence="1 2" key="1">
    <citation type="journal article" date="2022" name="bioRxiv">
        <title>An ancient truncated duplication of the anti-Mullerian hormone receptor type 2 gene is a potential conserved master sex determinant in the Pangasiidae catfish family.</title>
        <authorList>
            <person name="Wen M."/>
            <person name="Pan Q."/>
            <person name="Jouanno E."/>
            <person name="Montfort J."/>
            <person name="Zahm M."/>
            <person name="Cabau C."/>
            <person name="Klopp C."/>
            <person name="Iampietro C."/>
            <person name="Roques C."/>
            <person name="Bouchez O."/>
            <person name="Castinel A."/>
            <person name="Donnadieu C."/>
            <person name="Parrinello H."/>
            <person name="Poncet C."/>
            <person name="Belmonte E."/>
            <person name="Gautier V."/>
            <person name="Avarre J.-C."/>
            <person name="Dugue R."/>
            <person name="Gustiano R."/>
            <person name="Ha T.T.T."/>
            <person name="Campet M."/>
            <person name="Sriphairoj K."/>
            <person name="Ribolli J."/>
            <person name="de Almeida F.L."/>
            <person name="Desvignes T."/>
            <person name="Postlethwait J.H."/>
            <person name="Bucao C.F."/>
            <person name="Robinson-Rechavi M."/>
            <person name="Bobe J."/>
            <person name="Herpin A."/>
            <person name="Guiguen Y."/>
        </authorList>
    </citation>
    <scope>NUCLEOTIDE SEQUENCE [LARGE SCALE GENOMIC DNA]</scope>
    <source>
        <strain evidence="1">YG-Dec2019</strain>
    </source>
</reference>
<sequence>NVSNTAFTQSVKGGLYQSSGNIYPGTNLKLTCNPPVNNGIKWTLNGDVLPQTDNILQLDNVNPSNSGQYACITTVNSMPYVIWQIITIQPYPNIQVTNKKIVKCEDTTIPLQCCVQEIYEVEWKTDLSACSPTSTNPLAGCILCDYMIIEKECQISDQVKQVTCQLKNPISGSTTQSYNSKSITIDVINKEFTCSDSVFGAGNLGDERTGDCSGDMVGHQVARCNSSNQWDPIEDYCVLRIFDNLKLEAE</sequence>
<dbReference type="EMBL" id="CM040470">
    <property type="protein sequence ID" value="MCI4388467.1"/>
    <property type="molecule type" value="Genomic_DNA"/>
</dbReference>
<gene>
    <name evidence="1" type="ORF">PGIGA_G00086430</name>
</gene>
<organism evidence="1 2">
    <name type="scientific">Pangasianodon gigas</name>
    <name type="common">Mekong giant catfish</name>
    <name type="synonym">Pangasius gigas</name>
    <dbReference type="NCBI Taxonomy" id="30993"/>
    <lineage>
        <taxon>Eukaryota</taxon>
        <taxon>Metazoa</taxon>
        <taxon>Chordata</taxon>
        <taxon>Craniata</taxon>
        <taxon>Vertebrata</taxon>
        <taxon>Euteleostomi</taxon>
        <taxon>Actinopterygii</taxon>
        <taxon>Neopterygii</taxon>
        <taxon>Teleostei</taxon>
        <taxon>Ostariophysi</taxon>
        <taxon>Siluriformes</taxon>
        <taxon>Pangasiidae</taxon>
        <taxon>Pangasianodon</taxon>
    </lineage>
</organism>
<accession>A0ACC5XB30</accession>
<proteinExistence type="predicted"/>
<feature type="non-terminal residue" evidence="1">
    <location>
        <position position="1"/>
    </location>
</feature>
<evidence type="ECO:0000313" key="2">
    <source>
        <dbReference type="Proteomes" id="UP000829447"/>
    </source>
</evidence>